<dbReference type="PANTHER" id="PTHR45786">
    <property type="entry name" value="DNA BINDING PROTEIN-LIKE"/>
    <property type="match status" value="1"/>
</dbReference>
<protein>
    <submittedName>
        <fullName evidence="2">OTU domain-containing protein</fullName>
    </submittedName>
</protein>
<dbReference type="STRING" id="75913.A0A0K0FT30"/>
<organism evidence="1 2">
    <name type="scientific">Strongyloides venezuelensis</name>
    <name type="common">Threadworm</name>
    <dbReference type="NCBI Taxonomy" id="75913"/>
    <lineage>
        <taxon>Eukaryota</taxon>
        <taxon>Metazoa</taxon>
        <taxon>Ecdysozoa</taxon>
        <taxon>Nematoda</taxon>
        <taxon>Chromadorea</taxon>
        <taxon>Rhabditida</taxon>
        <taxon>Tylenchina</taxon>
        <taxon>Panagrolaimomorpha</taxon>
        <taxon>Strongyloidoidea</taxon>
        <taxon>Strongyloididae</taxon>
        <taxon>Strongyloides</taxon>
    </lineage>
</organism>
<name>A0A0K0FT30_STRVS</name>
<sequence>MPLFRDTSIMKLYGSGNNNSINLQNERYFTLYGQIPDDGHCGFHCMNVITTNDNNGHLNIRREVLTFYENMQNDISFANNHSWFFERVTSLEIDSHRNRVGHFQSTAPQENWCSDADFSTLQFNLFNKCWRSYETLVENIENWPLVIIHHNGVHFEIITSVVKNDVSLRGKEQKFKNLRKLKTADKKITKSSVALIKLGNAILTIVENKSLDNIAKMSLIGKLSSIRNIDNFIKTQVKEKEWKELIEFINLCNYIRNEKKLFKIKINKQMKTKKAKKIDILKHKNYLSFITSIPEKINVFFQDILKEFTKSTENDNEKNNENEESDGIINERTNLCLDEIENDIRKRLKICGNTKILNTDEVEEIQIDDETLNETESLNNSNDKPYISTAYESKVLNIEKTPEKLSTNKGNKSTYYDYDDGMAPPRLRSRNGTCANSKIFNIKKPSTFKNIGFNRNIKLELRNFGNIFDGRKCTFCSASYFHGEKVGVKCCKKGLYNDSIKMTKNYPEKLKQYFSGDTHESKVFLQNIRSINYDVSYEQFNFTPRRLGGSYDRGIQLVILQGKSYSKLNINLNKIDNLNQIDIKNNQYFMVGSEEYEAMKVKYSDRNVPAANFIRDAIETTTVEYLTIIFRTFVIVQPGPNDNKNVQVPLNPDEIAFIYDSPDGLISNINILLAKIPNSANPSGLKLITLNRNHIRIDRLTYTVLFPIGEETRREYVRYNLFFRNDDTILLKDGRLLQQFIIDYYVRIENDITDFARKINKETNDIIKKYGNVLDNIVDVGINENDVNNNEEFFHPNMEDETTTRILKSINGSPKWNKFKEQNALSVQSFITSILEKVNVFFQDILKEFTKSTENDNEKNNENEESDGIINERTNFCLDEIENDIRKRLKICGNTKILNTNEVEEIQIDDETLNETESLNNSNDKPYIPTAYERKVLNIEKTPEKLSTNKGNKSTYYYYDDGMAPPRLRSRNGICANSKIFNIKKPSTFKNIGFNRNIKLEPRNFGNIFDGKNCTFCSASYFHGEKVGVKCFKKGLYNDSIKMTKNYPEKLKQYFSGDTHESKVFLQNIRNINYDVSYGQFNFTPRRLGGSYDRGIQLVILQGKSYSKLNKLNKIDNLNQIDIKNNQYFMVGSEEYEAMKVKYSDRNAPAANFIRDAIEATTVEYLTIIFRTFVSDQGLVKEYRRFIDYVKLHENDKSFKKNTLCLELFNQVPMTIKMSKCH</sequence>
<dbReference type="CDD" id="cd22744">
    <property type="entry name" value="OTU"/>
    <property type="match status" value="1"/>
</dbReference>
<accession>A0A0K0FT30</accession>
<reference evidence="1" key="1">
    <citation type="submission" date="2014-07" db="EMBL/GenBank/DDBJ databases">
        <authorList>
            <person name="Martin A.A"/>
            <person name="De Silva N."/>
        </authorList>
    </citation>
    <scope>NUCLEOTIDE SEQUENCE</scope>
</reference>
<keyword evidence="1" id="KW-1185">Reference proteome</keyword>
<dbReference type="WBParaSite" id="SVE_1470300.1">
    <property type="protein sequence ID" value="SVE_1470300.1"/>
    <property type="gene ID" value="SVE_1470300"/>
</dbReference>
<dbReference type="PANTHER" id="PTHR45786:SF74">
    <property type="entry name" value="ATP-DEPENDENT DNA HELICASE"/>
    <property type="match status" value="1"/>
</dbReference>
<dbReference type="Proteomes" id="UP000035680">
    <property type="component" value="Unassembled WGS sequence"/>
</dbReference>
<reference evidence="2" key="2">
    <citation type="submission" date="2015-08" db="UniProtKB">
        <authorList>
            <consortium name="WormBaseParasite"/>
        </authorList>
    </citation>
    <scope>IDENTIFICATION</scope>
</reference>
<evidence type="ECO:0000313" key="2">
    <source>
        <dbReference type="WBParaSite" id="SVE_1470300.1"/>
    </source>
</evidence>
<dbReference type="AlphaFoldDB" id="A0A0K0FT30"/>
<evidence type="ECO:0000313" key="1">
    <source>
        <dbReference type="Proteomes" id="UP000035680"/>
    </source>
</evidence>
<proteinExistence type="predicted"/>